<comment type="caution">
    <text evidence="1">The sequence shown here is derived from an EMBL/GenBank/DDBJ whole genome shotgun (WGS) entry which is preliminary data.</text>
</comment>
<name>A0A8S2S542_9BILA</name>
<dbReference type="Proteomes" id="UP000676336">
    <property type="component" value="Unassembled WGS sequence"/>
</dbReference>
<dbReference type="EMBL" id="CAJOBI010039172">
    <property type="protein sequence ID" value="CAF4315718.1"/>
    <property type="molecule type" value="Genomic_DNA"/>
</dbReference>
<evidence type="ECO:0000313" key="2">
    <source>
        <dbReference type="EMBL" id="CAF4315718.1"/>
    </source>
</evidence>
<gene>
    <name evidence="1" type="ORF">BYL167_LOCUS23734</name>
    <name evidence="3" type="ORF">GIL414_LOCUS28679</name>
    <name evidence="2" type="ORF">SMN809_LOCUS26731</name>
</gene>
<dbReference type="Proteomes" id="UP000681967">
    <property type="component" value="Unassembled WGS sequence"/>
</dbReference>
<organism evidence="1 4">
    <name type="scientific">Rotaria magnacalcarata</name>
    <dbReference type="NCBI Taxonomy" id="392030"/>
    <lineage>
        <taxon>Eukaryota</taxon>
        <taxon>Metazoa</taxon>
        <taxon>Spiralia</taxon>
        <taxon>Gnathifera</taxon>
        <taxon>Rotifera</taxon>
        <taxon>Eurotatoria</taxon>
        <taxon>Bdelloidea</taxon>
        <taxon>Philodinida</taxon>
        <taxon>Philodinidae</taxon>
        <taxon>Rotaria</taxon>
    </lineage>
</organism>
<evidence type="ECO:0000313" key="4">
    <source>
        <dbReference type="Proteomes" id="UP000681967"/>
    </source>
</evidence>
<protein>
    <submittedName>
        <fullName evidence="1">Uncharacterized protein</fullName>
    </submittedName>
</protein>
<sequence length="39" mass="4271">EYPSFSNGLPLAANDNSAQVQQTTVNTVPVIWGPQKRNK</sequence>
<reference evidence="1" key="1">
    <citation type="submission" date="2021-02" db="EMBL/GenBank/DDBJ databases">
        <authorList>
            <person name="Nowell W R."/>
        </authorList>
    </citation>
    <scope>NUCLEOTIDE SEQUENCE</scope>
</reference>
<evidence type="ECO:0000313" key="1">
    <source>
        <dbReference type="EMBL" id="CAF4203272.1"/>
    </source>
</evidence>
<dbReference type="EMBL" id="CAJOBH010018052">
    <property type="protein sequence ID" value="CAF4203272.1"/>
    <property type="molecule type" value="Genomic_DNA"/>
</dbReference>
<dbReference type="AlphaFoldDB" id="A0A8S2S542"/>
<feature type="non-terminal residue" evidence="1">
    <location>
        <position position="1"/>
    </location>
</feature>
<dbReference type="Proteomes" id="UP000681720">
    <property type="component" value="Unassembled WGS sequence"/>
</dbReference>
<dbReference type="EMBL" id="CAJOBJ010049556">
    <property type="protein sequence ID" value="CAF4367270.1"/>
    <property type="molecule type" value="Genomic_DNA"/>
</dbReference>
<evidence type="ECO:0000313" key="3">
    <source>
        <dbReference type="EMBL" id="CAF4367270.1"/>
    </source>
</evidence>
<accession>A0A8S2S542</accession>
<proteinExistence type="predicted"/>